<reference evidence="2" key="1">
    <citation type="journal article" date="2019" name="Int. J. Syst. Evol. Microbiol.">
        <title>The Global Catalogue of Microorganisms (GCM) 10K type strain sequencing project: providing services to taxonomists for standard genome sequencing and annotation.</title>
        <authorList>
            <consortium name="The Broad Institute Genomics Platform"/>
            <consortium name="The Broad Institute Genome Sequencing Center for Infectious Disease"/>
            <person name="Wu L."/>
            <person name="Ma J."/>
        </authorList>
    </citation>
    <scope>NUCLEOTIDE SEQUENCE [LARGE SCALE GENOMIC DNA]</scope>
    <source>
        <strain evidence="2">CGMCC 4.1530</strain>
    </source>
</reference>
<keyword evidence="2" id="KW-1185">Reference proteome</keyword>
<sequence length="57" mass="6625">MAYRFDGKQKIVSIDIFLLFHFLLHNNAVMRPEAMVLRCIPAVWLQDAAHHTVVLPH</sequence>
<proteinExistence type="predicted"/>
<gene>
    <name evidence="1" type="ORF">ACFP73_16170</name>
</gene>
<dbReference type="RefSeq" id="WP_343876872.1">
    <property type="nucleotide sequence ID" value="NZ_BAAAFW010000046.1"/>
</dbReference>
<comment type="caution">
    <text evidence="1">The sequence shown here is derived from an EMBL/GenBank/DDBJ whole genome shotgun (WGS) entry which is preliminary data.</text>
</comment>
<dbReference type="Proteomes" id="UP001596215">
    <property type="component" value="Unassembled WGS sequence"/>
</dbReference>
<organism evidence="1 2">
    <name type="scientific">Tatumella punctata</name>
    <dbReference type="NCBI Taxonomy" id="399969"/>
    <lineage>
        <taxon>Bacteria</taxon>
        <taxon>Pseudomonadati</taxon>
        <taxon>Pseudomonadota</taxon>
        <taxon>Gammaproteobacteria</taxon>
        <taxon>Enterobacterales</taxon>
        <taxon>Erwiniaceae</taxon>
        <taxon>Tatumella</taxon>
    </lineage>
</organism>
<protein>
    <submittedName>
        <fullName evidence="1">Uncharacterized protein</fullName>
    </submittedName>
</protein>
<evidence type="ECO:0000313" key="2">
    <source>
        <dbReference type="Proteomes" id="UP001596215"/>
    </source>
</evidence>
<name>A0ABW1VTK3_9GAMM</name>
<dbReference type="EMBL" id="JBHSUC010000037">
    <property type="protein sequence ID" value="MFC6363595.1"/>
    <property type="molecule type" value="Genomic_DNA"/>
</dbReference>
<accession>A0ABW1VTK3</accession>
<evidence type="ECO:0000313" key="1">
    <source>
        <dbReference type="EMBL" id="MFC6363595.1"/>
    </source>
</evidence>